<evidence type="ECO:0000313" key="3">
    <source>
        <dbReference type="Proteomes" id="UP000574931"/>
    </source>
</evidence>
<evidence type="ECO:0000256" key="1">
    <source>
        <dbReference type="SAM" id="MobiDB-lite"/>
    </source>
</evidence>
<dbReference type="EMBL" id="JABFCY010000006">
    <property type="protein sequence ID" value="NNU60853.1"/>
    <property type="molecule type" value="Genomic_DNA"/>
</dbReference>
<feature type="region of interest" description="Disordered" evidence="1">
    <location>
        <begin position="24"/>
        <end position="48"/>
    </location>
</feature>
<proteinExistence type="predicted"/>
<feature type="compositionally biased region" description="Polar residues" evidence="1">
    <location>
        <begin position="24"/>
        <end position="37"/>
    </location>
</feature>
<reference evidence="2 3" key="1">
    <citation type="submission" date="2020-05" db="EMBL/GenBank/DDBJ databases">
        <title>Draft Genome Sequence of Ochrobactrum soli Isolated from Stable Fly Gut.</title>
        <authorList>
            <person name="Pileggi M.T."/>
            <person name="Vazhakkala L.J."/>
            <person name="Wong C.N."/>
        </authorList>
    </citation>
    <scope>NUCLEOTIDE SEQUENCE [LARGE SCALE GENOMIC DNA]</scope>
    <source>
        <strain evidence="2 3">MTP-C0764</strain>
    </source>
</reference>
<keyword evidence="3" id="KW-1185">Reference proteome</keyword>
<dbReference type="RefSeq" id="WP_171318121.1">
    <property type="nucleotide sequence ID" value="NZ_JABFCY010000006.1"/>
</dbReference>
<sequence length="48" mass="5090">MAKKPVVFCGSRLMFDAGVPQFVSSTPTAGTSRQARSFNGPMSAIEEP</sequence>
<protein>
    <submittedName>
        <fullName evidence="2">Uncharacterized protein</fullName>
    </submittedName>
</protein>
<accession>A0A849KKF2</accession>
<organism evidence="2 3">
    <name type="scientific">Ochrobactrum soli</name>
    <dbReference type="NCBI Taxonomy" id="2448455"/>
    <lineage>
        <taxon>Bacteria</taxon>
        <taxon>Pseudomonadati</taxon>
        <taxon>Pseudomonadota</taxon>
        <taxon>Alphaproteobacteria</taxon>
        <taxon>Hyphomicrobiales</taxon>
        <taxon>Brucellaceae</taxon>
        <taxon>Brucella/Ochrobactrum group</taxon>
        <taxon>Ochrobactrum</taxon>
    </lineage>
</organism>
<name>A0A849KKF2_9HYPH</name>
<dbReference type="Proteomes" id="UP000574931">
    <property type="component" value="Unassembled WGS sequence"/>
</dbReference>
<evidence type="ECO:0000313" key="2">
    <source>
        <dbReference type="EMBL" id="NNU60853.1"/>
    </source>
</evidence>
<comment type="caution">
    <text evidence="2">The sequence shown here is derived from an EMBL/GenBank/DDBJ whole genome shotgun (WGS) entry which is preliminary data.</text>
</comment>
<gene>
    <name evidence="2" type="ORF">HKX02_11355</name>
</gene>
<dbReference type="AlphaFoldDB" id="A0A849KKF2"/>